<dbReference type="AlphaFoldDB" id="A0A0D3DVB0"/>
<dbReference type="EnsemblPlants" id="Bo8g098610.1">
    <property type="protein sequence ID" value="Bo8g098610.1"/>
    <property type="gene ID" value="Bo8g098610"/>
</dbReference>
<evidence type="ECO:0000313" key="2">
    <source>
        <dbReference type="Proteomes" id="UP000032141"/>
    </source>
</evidence>
<accession>A0A0D3DVB0</accession>
<protein>
    <submittedName>
        <fullName evidence="1">Uncharacterized protein</fullName>
    </submittedName>
</protein>
<reference evidence="1" key="2">
    <citation type="submission" date="2015-03" db="UniProtKB">
        <authorList>
            <consortium name="EnsemblPlants"/>
        </authorList>
    </citation>
    <scope>IDENTIFICATION</scope>
</reference>
<name>A0A0D3DVB0_BRAOL</name>
<sequence length="109" mass="12686">MGEMAADALCFDPWVYINIGGASFGVKTSLHGTQSFNMCDDLYRRSRKIVQSFGLCRMVKLQVCKLSSRIFCMYEIRIWHPSNQSLSFSSLFFFLSLVLHRDWNKRESE</sequence>
<keyword evidence="2" id="KW-1185">Reference proteome</keyword>
<dbReference type="HOGENOM" id="CLU_2187611_0_0_1"/>
<dbReference type="Proteomes" id="UP000032141">
    <property type="component" value="Chromosome C8"/>
</dbReference>
<dbReference type="Gramene" id="Bo8g098610.1">
    <property type="protein sequence ID" value="Bo8g098610.1"/>
    <property type="gene ID" value="Bo8g098610"/>
</dbReference>
<reference evidence="1 2" key="1">
    <citation type="journal article" date="2014" name="Genome Biol.">
        <title>Transcriptome and methylome profiling reveals relics of genome dominance in the mesopolyploid Brassica oleracea.</title>
        <authorList>
            <person name="Parkin I.A."/>
            <person name="Koh C."/>
            <person name="Tang H."/>
            <person name="Robinson S.J."/>
            <person name="Kagale S."/>
            <person name="Clarke W.E."/>
            <person name="Town C.D."/>
            <person name="Nixon J."/>
            <person name="Krishnakumar V."/>
            <person name="Bidwell S.L."/>
            <person name="Denoeud F."/>
            <person name="Belcram H."/>
            <person name="Links M.G."/>
            <person name="Just J."/>
            <person name="Clarke C."/>
            <person name="Bender T."/>
            <person name="Huebert T."/>
            <person name="Mason A.S."/>
            <person name="Pires J.C."/>
            <person name="Barker G."/>
            <person name="Moore J."/>
            <person name="Walley P.G."/>
            <person name="Manoli S."/>
            <person name="Batley J."/>
            <person name="Edwards D."/>
            <person name="Nelson M.N."/>
            <person name="Wang X."/>
            <person name="Paterson A.H."/>
            <person name="King G."/>
            <person name="Bancroft I."/>
            <person name="Chalhoub B."/>
            <person name="Sharpe A.G."/>
        </authorList>
    </citation>
    <scope>NUCLEOTIDE SEQUENCE</scope>
    <source>
        <strain evidence="1 2">cv. TO1000</strain>
    </source>
</reference>
<proteinExistence type="predicted"/>
<organism evidence="1 2">
    <name type="scientific">Brassica oleracea var. oleracea</name>
    <dbReference type="NCBI Taxonomy" id="109376"/>
    <lineage>
        <taxon>Eukaryota</taxon>
        <taxon>Viridiplantae</taxon>
        <taxon>Streptophyta</taxon>
        <taxon>Embryophyta</taxon>
        <taxon>Tracheophyta</taxon>
        <taxon>Spermatophyta</taxon>
        <taxon>Magnoliopsida</taxon>
        <taxon>eudicotyledons</taxon>
        <taxon>Gunneridae</taxon>
        <taxon>Pentapetalae</taxon>
        <taxon>rosids</taxon>
        <taxon>malvids</taxon>
        <taxon>Brassicales</taxon>
        <taxon>Brassicaceae</taxon>
        <taxon>Brassiceae</taxon>
        <taxon>Brassica</taxon>
    </lineage>
</organism>
<evidence type="ECO:0000313" key="1">
    <source>
        <dbReference type="EnsemblPlants" id="Bo8g098610.1"/>
    </source>
</evidence>